<evidence type="ECO:0000313" key="2">
    <source>
        <dbReference type="EMBL" id="EEX70976.1"/>
    </source>
</evidence>
<dbReference type="Proteomes" id="UP000003460">
    <property type="component" value="Unassembled WGS sequence"/>
</dbReference>
<organism evidence="2 3">
    <name type="scientific">Alloprevotella tannerae ATCC 51259</name>
    <dbReference type="NCBI Taxonomy" id="626522"/>
    <lineage>
        <taxon>Bacteria</taxon>
        <taxon>Pseudomonadati</taxon>
        <taxon>Bacteroidota</taxon>
        <taxon>Bacteroidia</taxon>
        <taxon>Bacteroidales</taxon>
        <taxon>Prevotellaceae</taxon>
        <taxon>Alloprevotella</taxon>
    </lineage>
</organism>
<gene>
    <name evidence="2" type="ORF">GCWU000325_02221</name>
</gene>
<dbReference type="EMBL" id="ACIJ02000023">
    <property type="protein sequence ID" value="EEX70976.1"/>
    <property type="molecule type" value="Genomic_DNA"/>
</dbReference>
<keyword evidence="3" id="KW-1185">Reference proteome</keyword>
<protein>
    <submittedName>
        <fullName evidence="2">Uncharacterized protein</fullName>
    </submittedName>
</protein>
<accession>C9LJ09</accession>
<comment type="caution">
    <text evidence="2">The sequence shown here is derived from an EMBL/GenBank/DDBJ whole genome shotgun (WGS) entry which is preliminary data.</text>
</comment>
<dbReference type="STRING" id="626522.GCWU000325_02221"/>
<evidence type="ECO:0000313" key="3">
    <source>
        <dbReference type="Proteomes" id="UP000003460"/>
    </source>
</evidence>
<feature type="region of interest" description="Disordered" evidence="1">
    <location>
        <begin position="1"/>
        <end position="35"/>
    </location>
</feature>
<name>C9LJ09_9BACT</name>
<evidence type="ECO:0000256" key="1">
    <source>
        <dbReference type="SAM" id="MobiDB-lite"/>
    </source>
</evidence>
<dbReference type="AlphaFoldDB" id="C9LJ09"/>
<feature type="compositionally biased region" description="Gly residues" evidence="1">
    <location>
        <begin position="1"/>
        <end position="12"/>
    </location>
</feature>
<dbReference type="HOGENOM" id="CLU_3121312_0_0_10"/>
<proteinExistence type="predicted"/>
<reference evidence="2" key="1">
    <citation type="submission" date="2009-09" db="EMBL/GenBank/DDBJ databases">
        <authorList>
            <person name="Weinstock G."/>
            <person name="Sodergren E."/>
            <person name="Clifton S."/>
            <person name="Fulton L."/>
            <person name="Fulton B."/>
            <person name="Courtney L."/>
            <person name="Fronick C."/>
            <person name="Harrison M."/>
            <person name="Strong C."/>
            <person name="Farmer C."/>
            <person name="Delahaunty K."/>
            <person name="Markovic C."/>
            <person name="Hall O."/>
            <person name="Minx P."/>
            <person name="Tomlinson C."/>
            <person name="Mitreva M."/>
            <person name="Nelson J."/>
            <person name="Hou S."/>
            <person name="Wollam A."/>
            <person name="Pepin K.H."/>
            <person name="Johnson M."/>
            <person name="Bhonagiri V."/>
            <person name="Nash W.E."/>
            <person name="Warren W."/>
            <person name="Chinwalla A."/>
            <person name="Mardis E.R."/>
            <person name="Wilson R.K."/>
        </authorList>
    </citation>
    <scope>NUCLEOTIDE SEQUENCE [LARGE SCALE GENOMIC DNA]</scope>
    <source>
        <strain evidence="2">ATCC 51259</strain>
    </source>
</reference>
<sequence length="50" mass="4904">MVGRNVAGGGGPMADKTLLGANNRETKGAAGGGMAKEPCGRLFADVDNAV</sequence>